<dbReference type="Proteomes" id="UP001211065">
    <property type="component" value="Unassembled WGS sequence"/>
</dbReference>
<feature type="region of interest" description="Disordered" evidence="1">
    <location>
        <begin position="430"/>
        <end position="454"/>
    </location>
</feature>
<dbReference type="PANTHER" id="PTHR38436">
    <property type="entry name" value="POLYKETIDE CYCLASE SNOAL-LIKE DOMAIN"/>
    <property type="match status" value="1"/>
</dbReference>
<evidence type="ECO:0000313" key="3">
    <source>
        <dbReference type="Proteomes" id="UP001211065"/>
    </source>
</evidence>
<comment type="caution">
    <text evidence="2">The sequence shown here is derived from an EMBL/GenBank/DDBJ whole genome shotgun (WGS) entry which is preliminary data.</text>
</comment>
<dbReference type="GO" id="GO:0030638">
    <property type="term" value="P:polyketide metabolic process"/>
    <property type="evidence" value="ECO:0007669"/>
    <property type="project" value="InterPro"/>
</dbReference>
<organism evidence="2 3">
    <name type="scientific">Clydaea vesicula</name>
    <dbReference type="NCBI Taxonomy" id="447962"/>
    <lineage>
        <taxon>Eukaryota</taxon>
        <taxon>Fungi</taxon>
        <taxon>Fungi incertae sedis</taxon>
        <taxon>Chytridiomycota</taxon>
        <taxon>Chytridiomycota incertae sedis</taxon>
        <taxon>Chytridiomycetes</taxon>
        <taxon>Lobulomycetales</taxon>
        <taxon>Lobulomycetaceae</taxon>
        <taxon>Clydaea</taxon>
    </lineage>
</organism>
<keyword evidence="3" id="KW-1185">Reference proteome</keyword>
<evidence type="ECO:0000313" key="2">
    <source>
        <dbReference type="EMBL" id="KAJ3226771.1"/>
    </source>
</evidence>
<dbReference type="SUPFAM" id="SSF54427">
    <property type="entry name" value="NTF2-like"/>
    <property type="match status" value="1"/>
</dbReference>
<protein>
    <submittedName>
        <fullName evidence="2">Uncharacterized protein</fullName>
    </submittedName>
</protein>
<dbReference type="InterPro" id="IPR032710">
    <property type="entry name" value="NTF2-like_dom_sf"/>
</dbReference>
<name>A0AAD5U734_9FUNG</name>
<dbReference type="Gene3D" id="3.10.450.50">
    <property type="match status" value="1"/>
</dbReference>
<evidence type="ECO:0000256" key="1">
    <source>
        <dbReference type="SAM" id="MobiDB-lite"/>
    </source>
</evidence>
<sequence length="454" mass="49840">MSSLETLLNFRQSCQQNLGSNQIPEVNSFFKENPTLLYVPTGVSANTTSDVLRLIKEWCNVKDLIKDELIVSRTTSFSHIVEETVVTIIHDEVVPWLLPNVKPTNRRLVVPLVTVYNFDSNFKIISQHVYWDQASVLKQIGLLPNSLFCKANNSETVLPICGIKIADPLLLGAKSSNSSISVQNIIKENQQSEQNTEKMTQAPVKLSKKSSVADVFSGEKPQEETYHSSTRVFHPPGGISNIFNSETPTPSQSHVSKKKTNLSSLGDVPAAAEAAELTAGNKRFSTAGIRSQIAFGVDEDVPFTTHRKMSSVPSTQSHFSLDGSVEEGNLVHSQKKHNPDANRSHFSLAGDVDGKEELHFSKKMSDKNAYDTHFSIGNDDNVQNGANEFIPSKKLGLGSQFESHFALNGGKGDNTNENVRKSCIRDHNAASIQINQRPSSRVLGPPGGKSQIQF</sequence>
<accession>A0AAD5U734</accession>
<dbReference type="InterPro" id="IPR009959">
    <property type="entry name" value="Cyclase_SnoaL-like"/>
</dbReference>
<dbReference type="AlphaFoldDB" id="A0AAD5U734"/>
<gene>
    <name evidence="2" type="ORF">HK099_004189</name>
</gene>
<reference evidence="2" key="1">
    <citation type="submission" date="2020-05" db="EMBL/GenBank/DDBJ databases">
        <title>Phylogenomic resolution of chytrid fungi.</title>
        <authorList>
            <person name="Stajich J.E."/>
            <person name="Amses K."/>
            <person name="Simmons R."/>
            <person name="Seto K."/>
            <person name="Myers J."/>
            <person name="Bonds A."/>
            <person name="Quandt C.A."/>
            <person name="Barry K."/>
            <person name="Liu P."/>
            <person name="Grigoriev I."/>
            <person name="Longcore J.E."/>
            <person name="James T.Y."/>
        </authorList>
    </citation>
    <scope>NUCLEOTIDE SEQUENCE</scope>
    <source>
        <strain evidence="2">JEL0476</strain>
    </source>
</reference>
<proteinExistence type="predicted"/>
<dbReference type="EMBL" id="JADGJW010000029">
    <property type="protein sequence ID" value="KAJ3226771.1"/>
    <property type="molecule type" value="Genomic_DNA"/>
</dbReference>
<dbReference type="PANTHER" id="PTHR38436:SF3">
    <property type="entry name" value="CARBOXYMETHYLENEBUTENOLIDASE-RELATED"/>
    <property type="match status" value="1"/>
</dbReference>
<feature type="compositionally biased region" description="Polar residues" evidence="1">
    <location>
        <begin position="430"/>
        <end position="439"/>
    </location>
</feature>